<keyword evidence="13" id="KW-1185">Reference proteome</keyword>
<dbReference type="SMART" id="SM00382">
    <property type="entry name" value="AAA"/>
    <property type="match status" value="2"/>
</dbReference>
<evidence type="ECO:0000313" key="13">
    <source>
        <dbReference type="Proteomes" id="UP000567179"/>
    </source>
</evidence>
<dbReference type="Pfam" id="PF00005">
    <property type="entry name" value="ABC_tran"/>
    <property type="match status" value="2"/>
</dbReference>
<feature type="transmembrane region" description="Helical" evidence="9">
    <location>
        <begin position="35"/>
        <end position="55"/>
    </location>
</feature>
<dbReference type="CDD" id="cd03244">
    <property type="entry name" value="ABCC_MRP_domain2"/>
    <property type="match status" value="1"/>
</dbReference>
<dbReference type="PROSITE" id="PS00211">
    <property type="entry name" value="ABC_TRANSPORTER_1"/>
    <property type="match status" value="2"/>
</dbReference>
<evidence type="ECO:0000256" key="7">
    <source>
        <dbReference type="ARBA" id="ARBA00022989"/>
    </source>
</evidence>
<evidence type="ECO:0000256" key="9">
    <source>
        <dbReference type="SAM" id="Phobius"/>
    </source>
</evidence>
<evidence type="ECO:0000256" key="8">
    <source>
        <dbReference type="ARBA" id="ARBA00023136"/>
    </source>
</evidence>
<dbReference type="PANTHER" id="PTHR24223:SF415">
    <property type="entry name" value="FI20190P1"/>
    <property type="match status" value="1"/>
</dbReference>
<keyword evidence="2" id="KW-0813">Transport</keyword>
<evidence type="ECO:0000313" key="12">
    <source>
        <dbReference type="EMBL" id="KAF5312759.1"/>
    </source>
</evidence>
<keyword evidence="6" id="KW-0067">ATP-binding</keyword>
<dbReference type="PROSITE" id="PS50893">
    <property type="entry name" value="ABC_TRANSPORTER_2"/>
    <property type="match status" value="2"/>
</dbReference>
<dbReference type="InterPro" id="IPR036640">
    <property type="entry name" value="ABC1_TM_sf"/>
</dbReference>
<keyword evidence="5" id="KW-0547">Nucleotide-binding</keyword>
<keyword evidence="4" id="KW-0677">Repeat</keyword>
<dbReference type="Pfam" id="PF00664">
    <property type="entry name" value="ABC_membrane"/>
    <property type="match status" value="2"/>
</dbReference>
<keyword evidence="7 9" id="KW-1133">Transmembrane helix</keyword>
<dbReference type="InterPro" id="IPR017871">
    <property type="entry name" value="ABC_transporter-like_CS"/>
</dbReference>
<evidence type="ECO:0000256" key="6">
    <source>
        <dbReference type="ARBA" id="ARBA00022840"/>
    </source>
</evidence>
<dbReference type="GO" id="GO:0016020">
    <property type="term" value="C:membrane"/>
    <property type="evidence" value="ECO:0007669"/>
    <property type="project" value="UniProtKB-SubCell"/>
</dbReference>
<dbReference type="CDD" id="cd18596">
    <property type="entry name" value="ABC_6TM_VMR1_D1_like"/>
    <property type="match status" value="1"/>
</dbReference>
<dbReference type="GO" id="GO:0140359">
    <property type="term" value="F:ABC-type transporter activity"/>
    <property type="evidence" value="ECO:0007669"/>
    <property type="project" value="InterPro"/>
</dbReference>
<evidence type="ECO:0008006" key="14">
    <source>
        <dbReference type="Google" id="ProtNLM"/>
    </source>
</evidence>
<evidence type="ECO:0000259" key="10">
    <source>
        <dbReference type="PROSITE" id="PS50893"/>
    </source>
</evidence>
<dbReference type="SUPFAM" id="SSF52540">
    <property type="entry name" value="P-loop containing nucleoside triphosphate hydrolases"/>
    <property type="match status" value="2"/>
</dbReference>
<dbReference type="CDD" id="cd03250">
    <property type="entry name" value="ABCC_MRP_domain1"/>
    <property type="match status" value="1"/>
</dbReference>
<feature type="transmembrane region" description="Helical" evidence="9">
    <location>
        <begin position="529"/>
        <end position="548"/>
    </location>
</feature>
<feature type="domain" description="ABC transmembrane type-1" evidence="11">
    <location>
        <begin position="915"/>
        <end position="1209"/>
    </location>
</feature>
<dbReference type="EMBL" id="JAACJJ010000056">
    <property type="protein sequence ID" value="KAF5312759.1"/>
    <property type="molecule type" value="Genomic_DNA"/>
</dbReference>
<accession>A0A8H5AXH5</accession>
<dbReference type="PANTHER" id="PTHR24223">
    <property type="entry name" value="ATP-BINDING CASSETTE SUB-FAMILY C"/>
    <property type="match status" value="1"/>
</dbReference>
<dbReference type="GO" id="GO:0016887">
    <property type="term" value="F:ATP hydrolysis activity"/>
    <property type="evidence" value="ECO:0007669"/>
    <property type="project" value="InterPro"/>
</dbReference>
<evidence type="ECO:0000256" key="1">
    <source>
        <dbReference type="ARBA" id="ARBA00004141"/>
    </source>
</evidence>
<gene>
    <name evidence="12" type="ORF">D9619_002594</name>
</gene>
<name>A0A8H5AXH5_9AGAR</name>
<protein>
    <recommendedName>
        <fullName evidence="14">ABC transporter</fullName>
    </recommendedName>
</protein>
<dbReference type="CDD" id="cd18604">
    <property type="entry name" value="ABC_6TM_VMR1_D2_like"/>
    <property type="match status" value="1"/>
</dbReference>
<feature type="transmembrane region" description="Helical" evidence="9">
    <location>
        <begin position="181"/>
        <end position="201"/>
    </location>
</feature>
<reference evidence="12 13" key="1">
    <citation type="journal article" date="2020" name="ISME J.">
        <title>Uncovering the hidden diversity of litter-decomposition mechanisms in mushroom-forming fungi.</title>
        <authorList>
            <person name="Floudas D."/>
            <person name="Bentzer J."/>
            <person name="Ahren D."/>
            <person name="Johansson T."/>
            <person name="Persson P."/>
            <person name="Tunlid A."/>
        </authorList>
    </citation>
    <scope>NUCLEOTIDE SEQUENCE [LARGE SCALE GENOMIC DNA]</scope>
    <source>
        <strain evidence="12 13">CBS 101986</strain>
    </source>
</reference>
<feature type="domain" description="ABC transporter" evidence="10">
    <location>
        <begin position="1247"/>
        <end position="1484"/>
    </location>
</feature>
<sequence length="1512" mass="169593">MNTLTATLVCSPMSAMHFGSAPSRSLELSKWADTLIPAAIIAVALLLSVSSTIPIPRRILRLWKWLTAPFRNFLTIDDLWEPVDLTPARTGLASRGLAGIAVAELVAWMSCLGYMKYMDDLRGTAKSLVFSLAWGYIALTLLTKPPRTPPYLFLLFAASIFAFAAISLVDDIFLPDSFRWAGLDVLTMIGPVAFMGTASTLPLKTYKPSLNVAGAKDIPSVALTCPEDGVTLWTWCTFSFIQPILDLASTRTLHAPDVWSLSPFFGHKNLYRKYSAYPSHSMIWFLVKSNSLDLILSIVLDYYSTIAGFLPFYALRRIIDTREASNPDLPLGFKWTMVIFVAHLSFAWKDLFQNWHNRRAYERTRGQLMNTIQEKALKKRDNTGKTQAEGEKDNADLGKIVNLMQADVYSVAQRFWELSQLFSTPLRIVISMVFLFKLFGWSGLVGVLVVIVCGIFYWPLVQYEVSIQRAQLVAKDIRMRRIDEMFQNIRFLKFFGWEYEWSRRSNDAREEELRWRVRANTVDTVTNFIWVWMPLATTIGTFMSYTLLEGKSLNVADAFTALGLFQQLQTPMIAFPGQVKAMYQAYLALQRIEDFMAEEEVPEWASTLYRTRDHRPAEPAIGFDNATFEWSAAFNDATPVRFQLGPLNIPFPLDKLTVVSGATGSGKSALLVALLGEMHALSGKVIIDKSNHQVAYCAQKPWLESLTIRDNIIFGSPAPFDDVRYQAVLDACALRPDLAILKGGDHTEIGEKGIALSGGQRARIALARAMYSQAKYILLDDPLASVDMHTASHLVHNCLGSDLARGRTIILVTHHVSLCLPIASYLLKLGRGQVIHQGTIAELKEQGILARVVESDDEDAQDSHEARNFLRARRPTLDSRENDGKLIEDEQRAEGRVSLRSYLTYMRAGGIASWVLTIILMLSNRIIDIANMLFLAKWTEANDESSYPAAHTPNGIWKYLPSPREDVKPWLFIYFLIFVAGIVVTLSYIILGYLMSLRASRHLFNALLRRLTRAPARFFDTTPVSRILARFTKDMETIDSALQSSGRACITGVLRFAASFAVMLYEVPSFAPFALFIAWLYVRIAPPYIRASRDLRRLESTHLSPLFSGFDELHRGIIHVRAFGMERRYQEAFFLKVDTFQSFDHAYWLVAGWLRWRYDCLGSLVVVTATIFALWKGLSAGDAAIVITQAGLFADASRHLVSVAAQLELDFNSVERIVEYLDVDQEAPAIITKNRPPAYWPSNSGSLVVENLVIQYAPKLPAVLHGLTFTIRPSEKIGVVGRTGSGKSTLAMSMLRMIEATEGRILIDGVDISTIGLEDLRTRITIISQDVALFTGTIRSNLDPLGHCTEEECMQALERCHLIPLLHHTPTRAEPTVLDMKVNTESLSAGERQLLALARATLRRTSIIIMDEATSQIDTSLDDQIQHTIREELAGSIVLTIAHRLKTVMDYDRILVLEDGRIVEFDSPKVLLQTPRGTFRDMCRKSADWQLFLEMTGAGSQRSSSEGSSSKS</sequence>
<evidence type="ECO:0000256" key="4">
    <source>
        <dbReference type="ARBA" id="ARBA00022737"/>
    </source>
</evidence>
<dbReference type="Gene3D" id="3.40.50.300">
    <property type="entry name" value="P-loop containing nucleotide triphosphate hydrolases"/>
    <property type="match status" value="2"/>
</dbReference>
<dbReference type="PROSITE" id="PS50929">
    <property type="entry name" value="ABC_TM1F"/>
    <property type="match status" value="2"/>
</dbReference>
<dbReference type="InterPro" id="IPR011527">
    <property type="entry name" value="ABC1_TM_dom"/>
</dbReference>
<dbReference type="Proteomes" id="UP000567179">
    <property type="component" value="Unassembled WGS sequence"/>
</dbReference>
<dbReference type="InterPro" id="IPR027417">
    <property type="entry name" value="P-loop_NTPase"/>
</dbReference>
<dbReference type="OrthoDB" id="6500128at2759"/>
<dbReference type="InterPro" id="IPR050173">
    <property type="entry name" value="ABC_transporter_C-like"/>
</dbReference>
<keyword evidence="8 9" id="KW-0472">Membrane</keyword>
<feature type="transmembrane region" description="Helical" evidence="9">
    <location>
        <begin position="127"/>
        <end position="143"/>
    </location>
</feature>
<evidence type="ECO:0000256" key="2">
    <source>
        <dbReference type="ARBA" id="ARBA00022448"/>
    </source>
</evidence>
<feature type="transmembrane region" description="Helical" evidence="9">
    <location>
        <begin position="294"/>
        <end position="315"/>
    </location>
</feature>
<dbReference type="InterPro" id="IPR003593">
    <property type="entry name" value="AAA+_ATPase"/>
</dbReference>
<dbReference type="GO" id="GO:0005524">
    <property type="term" value="F:ATP binding"/>
    <property type="evidence" value="ECO:0007669"/>
    <property type="project" value="UniProtKB-KW"/>
</dbReference>
<dbReference type="InterPro" id="IPR003439">
    <property type="entry name" value="ABC_transporter-like_ATP-bd"/>
</dbReference>
<evidence type="ECO:0000256" key="5">
    <source>
        <dbReference type="ARBA" id="ARBA00022741"/>
    </source>
</evidence>
<proteinExistence type="predicted"/>
<dbReference type="FunFam" id="1.20.1560.10:FF:000013">
    <property type="entry name" value="ABC transporter C family member 2"/>
    <property type="match status" value="1"/>
</dbReference>
<feature type="transmembrane region" description="Helical" evidence="9">
    <location>
        <begin position="434"/>
        <end position="458"/>
    </location>
</feature>
<feature type="transmembrane region" description="Helical" evidence="9">
    <location>
        <begin position="150"/>
        <end position="169"/>
    </location>
</feature>
<evidence type="ECO:0000256" key="3">
    <source>
        <dbReference type="ARBA" id="ARBA00022692"/>
    </source>
</evidence>
<organism evidence="12 13">
    <name type="scientific">Psilocybe cf. subviscida</name>
    <dbReference type="NCBI Taxonomy" id="2480587"/>
    <lineage>
        <taxon>Eukaryota</taxon>
        <taxon>Fungi</taxon>
        <taxon>Dikarya</taxon>
        <taxon>Basidiomycota</taxon>
        <taxon>Agaricomycotina</taxon>
        <taxon>Agaricomycetes</taxon>
        <taxon>Agaricomycetidae</taxon>
        <taxon>Agaricales</taxon>
        <taxon>Agaricineae</taxon>
        <taxon>Strophariaceae</taxon>
        <taxon>Psilocybe</taxon>
    </lineage>
</organism>
<keyword evidence="3 9" id="KW-0812">Transmembrane</keyword>
<dbReference type="Gene3D" id="1.20.1560.10">
    <property type="entry name" value="ABC transporter type 1, transmembrane domain"/>
    <property type="match status" value="2"/>
</dbReference>
<dbReference type="FunFam" id="3.40.50.300:FF:001354">
    <property type="entry name" value="ATP-binding cassette (ABC) transporter, putative"/>
    <property type="match status" value="1"/>
</dbReference>
<evidence type="ECO:0000259" key="11">
    <source>
        <dbReference type="PROSITE" id="PS50929"/>
    </source>
</evidence>
<comment type="subcellular location">
    <subcellularLocation>
        <location evidence="1">Membrane</location>
        <topology evidence="1">Multi-pass membrane protein</topology>
    </subcellularLocation>
</comment>
<feature type="transmembrane region" description="Helical" evidence="9">
    <location>
        <begin position="1071"/>
        <end position="1089"/>
    </location>
</feature>
<feature type="domain" description="ABC transporter" evidence="10">
    <location>
        <begin position="621"/>
        <end position="856"/>
    </location>
</feature>
<comment type="caution">
    <text evidence="12">The sequence shown here is derived from an EMBL/GenBank/DDBJ whole genome shotgun (WGS) entry which is preliminary data.</text>
</comment>
<feature type="transmembrane region" description="Helical" evidence="9">
    <location>
        <begin position="335"/>
        <end position="352"/>
    </location>
</feature>
<feature type="transmembrane region" description="Helical" evidence="9">
    <location>
        <begin position="971"/>
        <end position="994"/>
    </location>
</feature>
<dbReference type="SUPFAM" id="SSF90123">
    <property type="entry name" value="ABC transporter transmembrane region"/>
    <property type="match status" value="2"/>
</dbReference>
<feature type="domain" description="ABC transmembrane type-1" evidence="11">
    <location>
        <begin position="304"/>
        <end position="584"/>
    </location>
</feature>